<dbReference type="OrthoDB" id="147270at2157"/>
<dbReference type="EMBL" id="FMZP01000028">
    <property type="protein sequence ID" value="SDD52079.1"/>
    <property type="molecule type" value="Genomic_DNA"/>
</dbReference>
<accession>A0A1I0JY15</accession>
<gene>
    <name evidence="3" type="ORF">SAMN04488694_1724</name>
    <name evidence="2" type="ORF">SAMN05192552_10285</name>
</gene>
<feature type="compositionally biased region" description="Polar residues" evidence="1">
    <location>
        <begin position="364"/>
        <end position="373"/>
    </location>
</feature>
<feature type="region of interest" description="Disordered" evidence="1">
    <location>
        <begin position="24"/>
        <end position="47"/>
    </location>
</feature>
<sequence length="416" mass="45725">MNRSTILPLLLAVALLVPAAAAGMTPQTNSSQPASVDVSSQQSDSPTNYTQLYVEEQYRSLELKPGESETVSVAVENGEDEAITITPHLYTHTLEEPPINEEWVSISDDELTLEEGETKTVDATVEIPEDADLGRYSGSLAFTDEMISYPGGPARPVHAANLNLEVSKQPTVTIKSGGYEHTQVKAGDTTSHEIVIENTGEQAVPLNPQVTVRDGVRRPSASQPLEKSWFDITSPTELPPGETTTVEVTISPPSDADRGRYDAEIDLGIQDPARPDRNDYWQQINFNVEVWEEPTEPFEQEFEVADNIEDVTLTLSAHNRYQTDNRPSQGFDVTFISPDGTEIDAERVERSTSGHVSLAEGESRSQLQGGEYSTGTAQQEFVYRITDPEAGNWAVEIMPENVMGFQYDITRTTSSN</sequence>
<dbReference type="Gene3D" id="2.60.40.10">
    <property type="entry name" value="Immunoglobulins"/>
    <property type="match status" value="2"/>
</dbReference>
<keyword evidence="4" id="KW-1185">Reference proteome</keyword>
<dbReference type="AlphaFoldDB" id="A0A1I0JY15"/>
<reference evidence="4 5" key="1">
    <citation type="submission" date="2016-10" db="EMBL/GenBank/DDBJ databases">
        <authorList>
            <person name="Varghese N."/>
            <person name="Submissions S."/>
        </authorList>
    </citation>
    <scope>NUCLEOTIDE SEQUENCE [LARGE SCALE GENOMIC DNA]</scope>
    <source>
        <strain evidence="2 5">CDM_1</strain>
        <strain evidence="4">CDM_6</strain>
    </source>
</reference>
<feature type="region of interest" description="Disordered" evidence="1">
    <location>
        <begin position="235"/>
        <end position="260"/>
    </location>
</feature>
<protein>
    <submittedName>
        <fullName evidence="3">Uncharacterized protein</fullName>
    </submittedName>
</protein>
<reference evidence="3" key="2">
    <citation type="submission" date="2016-10" db="EMBL/GenBank/DDBJ databases">
        <authorList>
            <person name="de Groot N.N."/>
        </authorList>
    </citation>
    <scope>NUCLEOTIDE SEQUENCE [LARGE SCALE GENOMIC DNA]</scope>
    <source>
        <strain evidence="3">CDM_6</strain>
    </source>
</reference>
<dbReference type="Proteomes" id="UP000324021">
    <property type="component" value="Unassembled WGS sequence"/>
</dbReference>
<evidence type="ECO:0000313" key="3">
    <source>
        <dbReference type="EMBL" id="SEU14947.1"/>
    </source>
</evidence>
<evidence type="ECO:0000313" key="2">
    <source>
        <dbReference type="EMBL" id="SDD52079.1"/>
    </source>
</evidence>
<evidence type="ECO:0000256" key="1">
    <source>
        <dbReference type="SAM" id="MobiDB-lite"/>
    </source>
</evidence>
<feature type="compositionally biased region" description="Low complexity" evidence="1">
    <location>
        <begin position="30"/>
        <end position="46"/>
    </location>
</feature>
<dbReference type="Proteomes" id="UP000199320">
    <property type="component" value="Unassembled WGS sequence"/>
</dbReference>
<evidence type="ECO:0000313" key="4">
    <source>
        <dbReference type="Proteomes" id="UP000199320"/>
    </source>
</evidence>
<feature type="region of interest" description="Disordered" evidence="1">
    <location>
        <begin position="348"/>
        <end position="373"/>
    </location>
</feature>
<organism evidence="3 4">
    <name type="scientific">Natrinema hispanicum</name>
    <dbReference type="NCBI Taxonomy" id="392421"/>
    <lineage>
        <taxon>Archaea</taxon>
        <taxon>Methanobacteriati</taxon>
        <taxon>Methanobacteriota</taxon>
        <taxon>Stenosarchaea group</taxon>
        <taxon>Halobacteria</taxon>
        <taxon>Halobacteriales</taxon>
        <taxon>Natrialbaceae</taxon>
        <taxon>Natrinema</taxon>
    </lineage>
</organism>
<dbReference type="InterPro" id="IPR013783">
    <property type="entry name" value="Ig-like_fold"/>
</dbReference>
<evidence type="ECO:0000313" key="5">
    <source>
        <dbReference type="Proteomes" id="UP000324021"/>
    </source>
</evidence>
<dbReference type="EMBL" id="FOIC01000072">
    <property type="protein sequence ID" value="SEU14947.1"/>
    <property type="molecule type" value="Genomic_DNA"/>
</dbReference>
<feature type="compositionally biased region" description="Polar residues" evidence="1">
    <location>
        <begin position="235"/>
        <end position="252"/>
    </location>
</feature>
<dbReference type="RefSeq" id="WP_139246300.1">
    <property type="nucleotide sequence ID" value="NZ_FMZP01000028.1"/>
</dbReference>
<proteinExistence type="predicted"/>
<name>A0A1I0JY15_9EURY</name>